<accession>A0A285EFV2</accession>
<name>A0A285EFV2_9ACTN</name>
<keyword evidence="2" id="KW-1133">Transmembrane helix</keyword>
<evidence type="ECO:0000313" key="4">
    <source>
        <dbReference type="EMBL" id="SNX97870.1"/>
    </source>
</evidence>
<protein>
    <submittedName>
        <fullName evidence="4">LysM domain-containing protein</fullName>
    </submittedName>
</protein>
<feature type="compositionally biased region" description="Gly residues" evidence="1">
    <location>
        <begin position="56"/>
        <end position="65"/>
    </location>
</feature>
<organism evidence="4 5">
    <name type="scientific">Geodermatophilus sabuli</name>
    <dbReference type="NCBI Taxonomy" id="1564158"/>
    <lineage>
        <taxon>Bacteria</taxon>
        <taxon>Bacillati</taxon>
        <taxon>Actinomycetota</taxon>
        <taxon>Actinomycetes</taxon>
        <taxon>Geodermatophilales</taxon>
        <taxon>Geodermatophilaceae</taxon>
        <taxon>Geodermatophilus</taxon>
    </lineage>
</organism>
<sequence>MASVQRAVLDFDDAVQVPWRPRLRAVPAPGEPGARRALRQAVARPTSPGARAGGPEPAGGAGPGAGRPAPTGGVRSGAGNGARPGVRGPVRPVPGVVVPSSPGRGVRGGCGRVGRRTSPGLRLTLRGRRVSTVLALAVGLALGAWLAPLLGGESNDLRLVGERSVVVQPGQTVWSIAGDAARDDQDVRAVVDAIEDLNDLDGAVVIPGQVLRLP</sequence>
<gene>
    <name evidence="4" type="ORF">SAMN06893097_108236</name>
</gene>
<dbReference type="SMART" id="SM00257">
    <property type="entry name" value="LysM"/>
    <property type="match status" value="1"/>
</dbReference>
<feature type="region of interest" description="Disordered" evidence="1">
    <location>
        <begin position="24"/>
        <end position="114"/>
    </location>
</feature>
<evidence type="ECO:0000313" key="5">
    <source>
        <dbReference type="Proteomes" id="UP000219514"/>
    </source>
</evidence>
<dbReference type="EMBL" id="OBDO01000008">
    <property type="protein sequence ID" value="SNX97870.1"/>
    <property type="molecule type" value="Genomic_DNA"/>
</dbReference>
<evidence type="ECO:0000256" key="1">
    <source>
        <dbReference type="SAM" id="MobiDB-lite"/>
    </source>
</evidence>
<evidence type="ECO:0000256" key="2">
    <source>
        <dbReference type="SAM" id="Phobius"/>
    </source>
</evidence>
<dbReference type="Gene3D" id="3.10.350.10">
    <property type="entry name" value="LysM domain"/>
    <property type="match status" value="1"/>
</dbReference>
<evidence type="ECO:0000259" key="3">
    <source>
        <dbReference type="SMART" id="SM00257"/>
    </source>
</evidence>
<keyword evidence="2" id="KW-0472">Membrane</keyword>
<feature type="transmembrane region" description="Helical" evidence="2">
    <location>
        <begin position="130"/>
        <end position="150"/>
    </location>
</feature>
<keyword evidence="5" id="KW-1185">Reference proteome</keyword>
<dbReference type="InterPro" id="IPR036779">
    <property type="entry name" value="LysM_dom_sf"/>
</dbReference>
<dbReference type="AlphaFoldDB" id="A0A285EFV2"/>
<feature type="compositionally biased region" description="Low complexity" evidence="1">
    <location>
        <begin position="83"/>
        <end position="104"/>
    </location>
</feature>
<dbReference type="CDD" id="cd00118">
    <property type="entry name" value="LysM"/>
    <property type="match status" value="1"/>
</dbReference>
<feature type="domain" description="LysM" evidence="3">
    <location>
        <begin position="164"/>
        <end position="214"/>
    </location>
</feature>
<dbReference type="Proteomes" id="UP000219514">
    <property type="component" value="Unassembled WGS sequence"/>
</dbReference>
<dbReference type="InterPro" id="IPR018392">
    <property type="entry name" value="LysM"/>
</dbReference>
<dbReference type="Pfam" id="PF01476">
    <property type="entry name" value="LysM"/>
    <property type="match status" value="1"/>
</dbReference>
<reference evidence="4 5" key="1">
    <citation type="submission" date="2017-09" db="EMBL/GenBank/DDBJ databases">
        <authorList>
            <person name="Ehlers B."/>
            <person name="Leendertz F.H."/>
        </authorList>
    </citation>
    <scope>NUCLEOTIDE SEQUENCE [LARGE SCALE GENOMIC DNA]</scope>
    <source>
        <strain evidence="4 5">DSM 46844</strain>
    </source>
</reference>
<proteinExistence type="predicted"/>
<keyword evidence="2" id="KW-0812">Transmembrane</keyword>